<proteinExistence type="predicted"/>
<gene>
    <name evidence="1" type="ORF">JAAARDRAFT_85152</name>
</gene>
<dbReference type="HOGENOM" id="CLU_170535_0_0_1"/>
<organism evidence="1 2">
    <name type="scientific">Jaapia argillacea MUCL 33604</name>
    <dbReference type="NCBI Taxonomy" id="933084"/>
    <lineage>
        <taxon>Eukaryota</taxon>
        <taxon>Fungi</taxon>
        <taxon>Dikarya</taxon>
        <taxon>Basidiomycota</taxon>
        <taxon>Agaricomycotina</taxon>
        <taxon>Agaricomycetes</taxon>
        <taxon>Agaricomycetidae</taxon>
        <taxon>Jaapiales</taxon>
        <taxon>Jaapiaceae</taxon>
        <taxon>Jaapia</taxon>
    </lineage>
</organism>
<dbReference type="InParanoid" id="A0A067P3S3"/>
<dbReference type="OrthoDB" id="2404451at2759"/>
<dbReference type="Pfam" id="PF02992">
    <property type="entry name" value="Transposase_21"/>
    <property type="match status" value="1"/>
</dbReference>
<name>A0A067P3S3_9AGAM</name>
<evidence type="ECO:0000313" key="1">
    <source>
        <dbReference type="EMBL" id="KDQ49558.1"/>
    </source>
</evidence>
<evidence type="ECO:0000313" key="2">
    <source>
        <dbReference type="Proteomes" id="UP000027265"/>
    </source>
</evidence>
<accession>A0A067P3S3</accession>
<dbReference type="AlphaFoldDB" id="A0A067P3S3"/>
<dbReference type="EMBL" id="KL197781">
    <property type="protein sequence ID" value="KDQ49558.1"/>
    <property type="molecule type" value="Genomic_DNA"/>
</dbReference>
<dbReference type="STRING" id="933084.A0A067P3S3"/>
<keyword evidence="2" id="KW-1185">Reference proteome</keyword>
<feature type="non-terminal residue" evidence="1">
    <location>
        <position position="1"/>
    </location>
</feature>
<reference evidence="2" key="1">
    <citation type="journal article" date="2014" name="Proc. Natl. Acad. Sci. U.S.A.">
        <title>Extensive sampling of basidiomycete genomes demonstrates inadequacy of the white-rot/brown-rot paradigm for wood decay fungi.</title>
        <authorList>
            <person name="Riley R."/>
            <person name="Salamov A.A."/>
            <person name="Brown D.W."/>
            <person name="Nagy L.G."/>
            <person name="Floudas D."/>
            <person name="Held B.W."/>
            <person name="Levasseur A."/>
            <person name="Lombard V."/>
            <person name="Morin E."/>
            <person name="Otillar R."/>
            <person name="Lindquist E.A."/>
            <person name="Sun H."/>
            <person name="LaButti K.M."/>
            <person name="Schmutz J."/>
            <person name="Jabbour D."/>
            <person name="Luo H."/>
            <person name="Baker S.E."/>
            <person name="Pisabarro A.G."/>
            <person name="Walton J.D."/>
            <person name="Blanchette R.A."/>
            <person name="Henrissat B."/>
            <person name="Martin F."/>
            <person name="Cullen D."/>
            <person name="Hibbett D.S."/>
            <person name="Grigoriev I.V."/>
        </authorList>
    </citation>
    <scope>NUCLEOTIDE SEQUENCE [LARGE SCALE GENOMIC DNA]</scope>
    <source>
        <strain evidence="2">MUCL 33604</strain>
    </source>
</reference>
<feature type="non-terminal residue" evidence="1">
    <location>
        <position position="88"/>
    </location>
</feature>
<dbReference type="InterPro" id="IPR004242">
    <property type="entry name" value="Transposase_21"/>
</dbReference>
<protein>
    <submittedName>
        <fullName evidence="1">Uncharacterized protein</fullName>
    </submittedName>
</protein>
<sequence>ILLQNYNLPADIRTHLEHLICVGVIPGPRGPKDLESFMAPFDDECARFARGVETYDAQENEVFLLHGYDLFGQGDIIAIEKLLGLKGH</sequence>
<dbReference type="Proteomes" id="UP000027265">
    <property type="component" value="Unassembled WGS sequence"/>
</dbReference>